<evidence type="ECO:0000256" key="3">
    <source>
        <dbReference type="ARBA" id="ARBA00022679"/>
    </source>
</evidence>
<dbReference type="Pfam" id="PF22528">
    <property type="entry name" value="PRMT_C"/>
    <property type="match status" value="1"/>
</dbReference>
<keyword evidence="11" id="KW-1185">Reference proteome</keyword>
<keyword evidence="4 8" id="KW-0949">S-adenosyl-L-methionine</keyword>
<comment type="caution">
    <text evidence="10">The sequence shown here is derived from an EMBL/GenBank/DDBJ whole genome shotgun (WGS) entry which is preliminary data.</text>
</comment>
<dbReference type="Proteomes" id="UP001371456">
    <property type="component" value="Unassembled WGS sequence"/>
</dbReference>
<comment type="catalytic activity">
    <reaction evidence="5">
        <text>L-arginyl-[protein] + 2 S-adenosyl-L-methionine = N(omega),N(omega)-dimethyl-L-arginyl-[protein] + 2 S-adenosyl-L-homocysteine + 2 H(+)</text>
        <dbReference type="Rhea" id="RHEA:48096"/>
        <dbReference type="Rhea" id="RHEA-COMP:10532"/>
        <dbReference type="Rhea" id="RHEA-COMP:11991"/>
        <dbReference type="ChEBI" id="CHEBI:15378"/>
        <dbReference type="ChEBI" id="CHEBI:29965"/>
        <dbReference type="ChEBI" id="CHEBI:57856"/>
        <dbReference type="ChEBI" id="CHEBI:59789"/>
        <dbReference type="ChEBI" id="CHEBI:61897"/>
        <dbReference type="EC" id="2.1.1.319"/>
    </reaction>
</comment>
<dbReference type="Gene3D" id="2.70.160.11">
    <property type="entry name" value="Hnrnp arginine n-methyltransferase1"/>
    <property type="match status" value="1"/>
</dbReference>
<dbReference type="GO" id="GO:0032259">
    <property type="term" value="P:methylation"/>
    <property type="evidence" value="ECO:0007669"/>
    <property type="project" value="UniProtKB-KW"/>
</dbReference>
<dbReference type="CDD" id="cd02440">
    <property type="entry name" value="AdoMet_MTases"/>
    <property type="match status" value="1"/>
</dbReference>
<evidence type="ECO:0000256" key="2">
    <source>
        <dbReference type="ARBA" id="ARBA00022603"/>
    </source>
</evidence>
<dbReference type="Pfam" id="PF06325">
    <property type="entry name" value="PrmA"/>
    <property type="match status" value="1"/>
</dbReference>
<dbReference type="PANTHER" id="PTHR11006:SF68">
    <property type="entry name" value="PROTEIN ARGININE N-METHYLTRANSFERASE PRMT10"/>
    <property type="match status" value="1"/>
</dbReference>
<evidence type="ECO:0000256" key="7">
    <source>
        <dbReference type="ARBA" id="ARBA00073641"/>
    </source>
</evidence>
<evidence type="ECO:0000256" key="6">
    <source>
        <dbReference type="ARBA" id="ARBA00065072"/>
    </source>
</evidence>
<keyword evidence="2 8" id="KW-0489">Methyltransferase</keyword>
<dbReference type="PROSITE" id="PS51678">
    <property type="entry name" value="SAM_MT_PRMT"/>
    <property type="match status" value="1"/>
</dbReference>
<dbReference type="GO" id="GO:0035242">
    <property type="term" value="F:protein-arginine omega-N asymmetric methyltransferase activity"/>
    <property type="evidence" value="ECO:0007669"/>
    <property type="project" value="UniProtKB-EC"/>
</dbReference>
<dbReference type="FunFam" id="3.40.50.150:FF:000132">
    <property type="entry name" value="Protein arginine N-methyltransferase PRMT10"/>
    <property type="match status" value="1"/>
</dbReference>
<dbReference type="EMBL" id="JBANQN010000008">
    <property type="protein sequence ID" value="KAK6782526.1"/>
    <property type="molecule type" value="Genomic_DNA"/>
</dbReference>
<dbReference type="EC" id="2.1.1.319" evidence="1"/>
<dbReference type="FunFam" id="2.70.160.11:FF:000012">
    <property type="entry name" value="Protein arginine N-methyltransferase PRMT10"/>
    <property type="match status" value="1"/>
</dbReference>
<dbReference type="AlphaFoldDB" id="A0AAN8TEZ6"/>
<dbReference type="Gene3D" id="3.40.50.150">
    <property type="entry name" value="Vaccinia Virus protein VP39"/>
    <property type="match status" value="1"/>
</dbReference>
<evidence type="ECO:0000256" key="1">
    <source>
        <dbReference type="ARBA" id="ARBA00011925"/>
    </source>
</evidence>
<dbReference type="InterPro" id="IPR025799">
    <property type="entry name" value="Arg_MeTrfase"/>
</dbReference>
<dbReference type="InterPro" id="IPR055135">
    <property type="entry name" value="PRMT_dom"/>
</dbReference>
<proteinExistence type="predicted"/>
<name>A0AAN8TEZ6_SOLBU</name>
<dbReference type="GO" id="GO:0005634">
    <property type="term" value="C:nucleus"/>
    <property type="evidence" value="ECO:0007669"/>
    <property type="project" value="TreeGrafter"/>
</dbReference>
<dbReference type="InterPro" id="IPR029063">
    <property type="entry name" value="SAM-dependent_MTases_sf"/>
</dbReference>
<keyword evidence="3 8" id="KW-0808">Transferase</keyword>
<evidence type="ECO:0000313" key="10">
    <source>
        <dbReference type="EMBL" id="KAK6782526.1"/>
    </source>
</evidence>
<accession>A0AAN8TEZ6</accession>
<evidence type="ECO:0000256" key="4">
    <source>
        <dbReference type="ARBA" id="ARBA00022691"/>
    </source>
</evidence>
<organism evidence="10 11">
    <name type="scientific">Solanum bulbocastanum</name>
    <name type="common">Wild potato</name>
    <dbReference type="NCBI Taxonomy" id="147425"/>
    <lineage>
        <taxon>Eukaryota</taxon>
        <taxon>Viridiplantae</taxon>
        <taxon>Streptophyta</taxon>
        <taxon>Embryophyta</taxon>
        <taxon>Tracheophyta</taxon>
        <taxon>Spermatophyta</taxon>
        <taxon>Magnoliopsida</taxon>
        <taxon>eudicotyledons</taxon>
        <taxon>Gunneridae</taxon>
        <taxon>Pentapetalae</taxon>
        <taxon>asterids</taxon>
        <taxon>lamiids</taxon>
        <taxon>Solanales</taxon>
        <taxon>Solanaceae</taxon>
        <taxon>Solanoideae</taxon>
        <taxon>Solaneae</taxon>
        <taxon>Solanum</taxon>
    </lineage>
</organism>
<protein>
    <recommendedName>
        <fullName evidence="7">Protein arginine N-methyltransferase PRMT10</fullName>
        <ecNumber evidence="1">2.1.1.319</ecNumber>
    </recommendedName>
</protein>
<evidence type="ECO:0000256" key="5">
    <source>
        <dbReference type="ARBA" id="ARBA00049086"/>
    </source>
</evidence>
<sequence>MGSSSNGAAPNNNVDKGVDYANYFCTYAFLYHQKEMLSDRVRMDAYYNAIFQNKHHFAGKAVLDVGTGSGILALWSAQAGARKVYAVEATKMAEHARELVKTNGFEHVVEVIEGSMEDITLPEKVDVIISEWMGYFLLRESMFDSVICARDRWLNADGVMYPSHARMWVAPIRSGLVDQKKIDYDRAMDDWSHFVNETKSFYGVDMGSLTKPFTDEQRKYYLQTSLWNNLHPNQVIGKPAVIKEIDCLTSSVNDLLSLQANISSIITAENTRFCGFGGWFDVHFRGRKENPAKNEIELTTAPSEDLGTHWGQQVFLFYPSTRVSQGDNMTMNFSMNRSKENHRLLEVEFDCELRQSSGNSLPSFSKNVMSKGQWEDRYATLRMKFSHFCQLTCAVVSCPLDSYALFSTNLPLKSFWFGPGNEGTR</sequence>
<evidence type="ECO:0000313" key="11">
    <source>
        <dbReference type="Proteomes" id="UP001371456"/>
    </source>
</evidence>
<evidence type="ECO:0000256" key="8">
    <source>
        <dbReference type="PROSITE-ProRule" id="PRU01015"/>
    </source>
</evidence>
<dbReference type="SUPFAM" id="SSF53335">
    <property type="entry name" value="S-adenosyl-L-methionine-dependent methyltransferases"/>
    <property type="match status" value="1"/>
</dbReference>
<reference evidence="10 11" key="1">
    <citation type="submission" date="2024-02" db="EMBL/GenBank/DDBJ databases">
        <title>de novo genome assembly of Solanum bulbocastanum strain 11H21.</title>
        <authorList>
            <person name="Hosaka A.J."/>
        </authorList>
    </citation>
    <scope>NUCLEOTIDE SEQUENCE [LARGE SCALE GENOMIC DNA]</scope>
    <source>
        <tissue evidence="10">Young leaves</tissue>
    </source>
</reference>
<dbReference type="PANTHER" id="PTHR11006">
    <property type="entry name" value="PROTEIN ARGININE N-METHYLTRANSFERASE"/>
    <property type="match status" value="1"/>
</dbReference>
<evidence type="ECO:0000259" key="9">
    <source>
        <dbReference type="Pfam" id="PF22528"/>
    </source>
</evidence>
<feature type="domain" description="Protein arginine N-methyltransferase" evidence="9">
    <location>
        <begin position="183"/>
        <end position="354"/>
    </location>
</feature>
<gene>
    <name evidence="10" type="ORF">RDI58_020322</name>
</gene>
<dbReference type="GO" id="GO:0042054">
    <property type="term" value="F:histone methyltransferase activity"/>
    <property type="evidence" value="ECO:0007669"/>
    <property type="project" value="TreeGrafter"/>
</dbReference>
<comment type="subunit">
    <text evidence="6">Ring-like homodimer.</text>
</comment>